<protein>
    <recommendedName>
        <fullName evidence="11">L-serine deaminase</fullName>
    </recommendedName>
</protein>
<dbReference type="EMBL" id="JACHXK010000034">
    <property type="protein sequence ID" value="MBB3114510.1"/>
    <property type="molecule type" value="Genomic_DNA"/>
</dbReference>
<dbReference type="Gene3D" id="3.30.1330.90">
    <property type="entry name" value="D-3-phosphoglycerate dehydrogenase, domain 3"/>
    <property type="match status" value="1"/>
</dbReference>
<evidence type="ECO:0000313" key="15">
    <source>
        <dbReference type="Proteomes" id="UP000570361"/>
    </source>
</evidence>
<keyword evidence="6 11" id="KW-0479">Metal-binding</keyword>
<evidence type="ECO:0000256" key="4">
    <source>
        <dbReference type="ARBA" id="ARBA00022432"/>
    </source>
</evidence>
<keyword evidence="15" id="KW-1185">Reference proteome</keyword>
<comment type="similarity">
    <text evidence="3 11 12">Belongs to the iron-sulfur dependent L-serine dehydratase family.</text>
</comment>
<comment type="catalytic activity">
    <reaction evidence="10 11 12">
        <text>L-serine = pyruvate + NH4(+)</text>
        <dbReference type="Rhea" id="RHEA:19169"/>
        <dbReference type="ChEBI" id="CHEBI:15361"/>
        <dbReference type="ChEBI" id="CHEBI:28938"/>
        <dbReference type="ChEBI" id="CHEBI:33384"/>
        <dbReference type="EC" id="4.3.1.17"/>
    </reaction>
</comment>
<dbReference type="PANTHER" id="PTHR30182">
    <property type="entry name" value="L-SERINE DEHYDRATASE"/>
    <property type="match status" value="1"/>
</dbReference>
<dbReference type="InterPro" id="IPR051318">
    <property type="entry name" value="Fe-S_L-Ser"/>
</dbReference>
<dbReference type="CDD" id="cd04903">
    <property type="entry name" value="ACT_LSD"/>
    <property type="match status" value="1"/>
</dbReference>
<name>A0A7W5B4Y8_9BACL</name>
<evidence type="ECO:0000256" key="12">
    <source>
        <dbReference type="RuleBase" id="RU366059"/>
    </source>
</evidence>
<dbReference type="PIRSF" id="PIRSF036692">
    <property type="entry name" value="SDH_B"/>
    <property type="match status" value="1"/>
</dbReference>
<keyword evidence="4 11" id="KW-0312">Gluconeogenesis</keyword>
<dbReference type="UniPathway" id="UPA00138"/>
<dbReference type="InterPro" id="IPR002912">
    <property type="entry name" value="ACT_dom"/>
</dbReference>
<dbReference type="InterPro" id="IPR004643">
    <property type="entry name" value="Fe-S_L-Ser_bsu"/>
</dbReference>
<dbReference type="PROSITE" id="PS51671">
    <property type="entry name" value="ACT"/>
    <property type="match status" value="1"/>
</dbReference>
<dbReference type="InterPro" id="IPR029009">
    <property type="entry name" value="ASB_dom_sf"/>
</dbReference>
<dbReference type="GO" id="GO:0046872">
    <property type="term" value="F:metal ion binding"/>
    <property type="evidence" value="ECO:0007669"/>
    <property type="project" value="UniProtKB-UniRule"/>
</dbReference>
<evidence type="ECO:0000256" key="9">
    <source>
        <dbReference type="ARBA" id="ARBA00023239"/>
    </source>
</evidence>
<accession>A0A7W5B4Y8</accession>
<gene>
    <name evidence="14" type="ORF">FHS18_006631</name>
</gene>
<dbReference type="RefSeq" id="WP_183604546.1">
    <property type="nucleotide sequence ID" value="NZ_JACHXK010000034.1"/>
</dbReference>
<dbReference type="GO" id="GO:0006094">
    <property type="term" value="P:gluconeogenesis"/>
    <property type="evidence" value="ECO:0007669"/>
    <property type="project" value="UniProtKB-UniRule"/>
</dbReference>
<organism evidence="14 15">
    <name type="scientific">Paenibacillus phyllosphaerae</name>
    <dbReference type="NCBI Taxonomy" id="274593"/>
    <lineage>
        <taxon>Bacteria</taxon>
        <taxon>Bacillati</taxon>
        <taxon>Bacillota</taxon>
        <taxon>Bacilli</taxon>
        <taxon>Bacillales</taxon>
        <taxon>Paenibacillaceae</taxon>
        <taxon>Paenibacillus</taxon>
    </lineage>
</organism>
<evidence type="ECO:0000313" key="14">
    <source>
        <dbReference type="EMBL" id="MBB3114510.1"/>
    </source>
</evidence>
<evidence type="ECO:0000256" key="6">
    <source>
        <dbReference type="ARBA" id="ARBA00022723"/>
    </source>
</evidence>
<evidence type="ECO:0000256" key="8">
    <source>
        <dbReference type="ARBA" id="ARBA00023014"/>
    </source>
</evidence>
<dbReference type="NCBIfam" id="TIGR00719">
    <property type="entry name" value="sda_beta"/>
    <property type="match status" value="1"/>
</dbReference>
<keyword evidence="5 11" id="KW-0004">4Fe-4S</keyword>
<dbReference type="AlphaFoldDB" id="A0A7W5B4Y8"/>
<evidence type="ECO:0000259" key="13">
    <source>
        <dbReference type="PROSITE" id="PS51671"/>
    </source>
</evidence>
<dbReference type="GO" id="GO:0003941">
    <property type="term" value="F:L-serine ammonia-lyase activity"/>
    <property type="evidence" value="ECO:0007669"/>
    <property type="project" value="UniProtKB-UniRule"/>
</dbReference>
<evidence type="ECO:0000256" key="10">
    <source>
        <dbReference type="ARBA" id="ARBA00049406"/>
    </source>
</evidence>
<dbReference type="Pfam" id="PF03315">
    <property type="entry name" value="SDH_beta"/>
    <property type="match status" value="1"/>
</dbReference>
<evidence type="ECO:0000256" key="1">
    <source>
        <dbReference type="ARBA" id="ARBA00001966"/>
    </source>
</evidence>
<comment type="caution">
    <text evidence="14">The sequence shown here is derived from an EMBL/GenBank/DDBJ whole genome shotgun (WGS) entry which is preliminary data.</text>
</comment>
<comment type="cofactor">
    <cofactor evidence="1 12">
        <name>[4Fe-4S] cluster</name>
        <dbReference type="ChEBI" id="CHEBI:49883"/>
    </cofactor>
</comment>
<dbReference type="Proteomes" id="UP000570361">
    <property type="component" value="Unassembled WGS sequence"/>
</dbReference>
<proteinExistence type="inferred from homology"/>
<keyword evidence="7 11" id="KW-0408">Iron</keyword>
<comment type="pathway">
    <text evidence="2 11">Carbohydrate biosynthesis; gluconeogenesis.</text>
</comment>
<sequence>MRFKDVFSIIGPAMIGPSSSHTAGAARIGRAARQLLGAQPAEAQILFYGSFAATYRGHGTDTAIVGGLLDFATDDPRLPDALFVAEQQGMKVSFDQGHGLHPHPNTARLILHAADGEPSRRLTLVGTSIGGGNIEIVEVNGFSVKLTGAYPTLVIRHQDALGVIADMTQLLKQAGLNIGHMSVDRKGRSQEAMTALELDGPIPASLIEGILEHPAVTRVDQMDLGG</sequence>
<feature type="domain" description="ACT" evidence="13">
    <location>
        <begin position="152"/>
        <end position="224"/>
    </location>
</feature>
<evidence type="ECO:0000256" key="5">
    <source>
        <dbReference type="ARBA" id="ARBA00022485"/>
    </source>
</evidence>
<dbReference type="SUPFAM" id="SSF143548">
    <property type="entry name" value="Serine metabolism enzymes domain"/>
    <property type="match status" value="1"/>
</dbReference>
<dbReference type="SUPFAM" id="SSF55021">
    <property type="entry name" value="ACT-like"/>
    <property type="match status" value="1"/>
</dbReference>
<dbReference type="GO" id="GO:0051539">
    <property type="term" value="F:4 iron, 4 sulfur cluster binding"/>
    <property type="evidence" value="ECO:0007669"/>
    <property type="project" value="UniProtKB-UniRule"/>
</dbReference>
<reference evidence="14 15" key="1">
    <citation type="submission" date="2020-08" db="EMBL/GenBank/DDBJ databases">
        <title>Genomic Encyclopedia of Type Strains, Phase III (KMG-III): the genomes of soil and plant-associated and newly described type strains.</title>
        <authorList>
            <person name="Whitman W."/>
        </authorList>
    </citation>
    <scope>NUCLEOTIDE SEQUENCE [LARGE SCALE GENOMIC DNA]</scope>
    <source>
        <strain evidence="14 15">CECT 5862</strain>
    </source>
</reference>
<evidence type="ECO:0000256" key="2">
    <source>
        <dbReference type="ARBA" id="ARBA00004742"/>
    </source>
</evidence>
<evidence type="ECO:0000256" key="7">
    <source>
        <dbReference type="ARBA" id="ARBA00023004"/>
    </source>
</evidence>
<keyword evidence="8 11" id="KW-0411">Iron-sulfur</keyword>
<dbReference type="PANTHER" id="PTHR30182:SF12">
    <property type="entry name" value="L-SERINE DEHYDRATASE, BETA CHAIN-RELATED"/>
    <property type="match status" value="1"/>
</dbReference>
<evidence type="ECO:0000256" key="11">
    <source>
        <dbReference type="PIRNR" id="PIRNR036692"/>
    </source>
</evidence>
<dbReference type="InterPro" id="IPR005131">
    <property type="entry name" value="Ser_deHydtase_bsu"/>
</dbReference>
<evidence type="ECO:0000256" key="3">
    <source>
        <dbReference type="ARBA" id="ARBA00008636"/>
    </source>
</evidence>
<dbReference type="Gene3D" id="3.30.70.260">
    <property type="match status" value="1"/>
</dbReference>
<dbReference type="InterPro" id="IPR045865">
    <property type="entry name" value="ACT-like_dom_sf"/>
</dbReference>
<keyword evidence="9 11" id="KW-0456">Lyase</keyword>